<comment type="similarity">
    <text evidence="2 17">Belongs to the globin family. Two-domain flavohemoproteins subfamily.</text>
</comment>
<dbReference type="OrthoDB" id="9801223at2"/>
<feature type="domain" description="FAD-binding FR-type" evidence="19">
    <location>
        <begin position="152"/>
        <end position="262"/>
    </location>
</feature>
<evidence type="ECO:0000256" key="6">
    <source>
        <dbReference type="ARBA" id="ARBA00022621"/>
    </source>
</evidence>
<dbReference type="HAMAP" id="MF_01252">
    <property type="entry name" value="Hmp"/>
    <property type="match status" value="1"/>
</dbReference>
<comment type="caution">
    <text evidence="20">The sequence shown here is derived from an EMBL/GenBank/DDBJ whole genome shotgun (WGS) entry which is preliminary data.</text>
</comment>
<dbReference type="GO" id="GO:0020037">
    <property type="term" value="F:heme binding"/>
    <property type="evidence" value="ECO:0007669"/>
    <property type="project" value="InterPro"/>
</dbReference>
<name>A0A120DFD8_9VIBR</name>
<dbReference type="InterPro" id="IPR017938">
    <property type="entry name" value="Riboflavin_synthase-like_b-brl"/>
</dbReference>
<evidence type="ECO:0000256" key="1">
    <source>
        <dbReference type="ARBA" id="ARBA00006401"/>
    </source>
</evidence>
<keyword evidence="9 17" id="KW-0274">FAD</keyword>
<keyword evidence="6 17" id="KW-0561">Oxygen transport</keyword>
<dbReference type="InterPro" id="IPR008333">
    <property type="entry name" value="Cbr1-like_FAD-bd_dom"/>
</dbReference>
<keyword evidence="12 17" id="KW-0408">Iron</keyword>
<dbReference type="GO" id="GO:0019825">
    <property type="term" value="F:oxygen binding"/>
    <property type="evidence" value="ECO:0007669"/>
    <property type="project" value="InterPro"/>
</dbReference>
<dbReference type="PRINTS" id="PR00371">
    <property type="entry name" value="FPNCR"/>
</dbReference>
<dbReference type="GeneID" id="300179933"/>
<dbReference type="AlphaFoldDB" id="A0A120DFD8"/>
<evidence type="ECO:0000256" key="10">
    <source>
        <dbReference type="ARBA" id="ARBA00022857"/>
    </source>
</evidence>
<evidence type="ECO:0000256" key="14">
    <source>
        <dbReference type="ARBA" id="ARBA00025094"/>
    </source>
</evidence>
<evidence type="ECO:0000256" key="8">
    <source>
        <dbReference type="ARBA" id="ARBA00022723"/>
    </source>
</evidence>
<evidence type="ECO:0000259" key="18">
    <source>
        <dbReference type="PROSITE" id="PS01033"/>
    </source>
</evidence>
<dbReference type="InterPro" id="IPR000971">
    <property type="entry name" value="Globin"/>
</dbReference>
<dbReference type="FunFam" id="2.40.30.10:FF:000034">
    <property type="entry name" value="Flavohemoprotein"/>
    <property type="match status" value="1"/>
</dbReference>
<dbReference type="PROSITE" id="PS51384">
    <property type="entry name" value="FAD_FR"/>
    <property type="match status" value="1"/>
</dbReference>
<comment type="catalytic activity">
    <reaction evidence="15 17">
        <text>2 nitric oxide + NADH + 2 O2 = 2 nitrate + NAD(+) + H(+)</text>
        <dbReference type="Rhea" id="RHEA:19469"/>
        <dbReference type="ChEBI" id="CHEBI:15378"/>
        <dbReference type="ChEBI" id="CHEBI:15379"/>
        <dbReference type="ChEBI" id="CHEBI:16480"/>
        <dbReference type="ChEBI" id="CHEBI:17632"/>
        <dbReference type="ChEBI" id="CHEBI:57540"/>
        <dbReference type="ChEBI" id="CHEBI:57945"/>
        <dbReference type="EC" id="1.14.12.17"/>
    </reaction>
</comment>
<dbReference type="PANTHER" id="PTHR43396:SF3">
    <property type="entry name" value="FLAVOHEMOPROTEIN"/>
    <property type="match status" value="1"/>
</dbReference>
<evidence type="ECO:0000256" key="15">
    <source>
        <dbReference type="ARBA" id="ARBA00048649"/>
    </source>
</evidence>
<keyword evidence="5 17" id="KW-0349">Heme</keyword>
<accession>A0A120DFD8</accession>
<dbReference type="Gene3D" id="2.40.30.10">
    <property type="entry name" value="Translation factors"/>
    <property type="match status" value="1"/>
</dbReference>
<feature type="site" description="Influences the redox potential of the prosthetic heme and FAD groups" evidence="17">
    <location>
        <position position="390"/>
    </location>
</feature>
<dbReference type="InterPro" id="IPR001433">
    <property type="entry name" value="OxRdtase_FAD/NAD-bd"/>
</dbReference>
<dbReference type="PRINTS" id="PR00410">
    <property type="entry name" value="PHEHYDRXLASE"/>
</dbReference>
<comment type="cofactor">
    <cofactor evidence="17">
        <name>heme b</name>
        <dbReference type="ChEBI" id="CHEBI:60344"/>
    </cofactor>
    <text evidence="17">Binds 1 heme b (iron(II)-protoporphyrin IX) group per subunit.</text>
</comment>
<feature type="active site" description="Charge relay system" evidence="17">
    <location>
        <position position="95"/>
    </location>
</feature>
<keyword evidence="13 17" id="KW-0520">NAD</keyword>
<evidence type="ECO:0000256" key="5">
    <source>
        <dbReference type="ARBA" id="ARBA00022617"/>
    </source>
</evidence>
<evidence type="ECO:0000313" key="20">
    <source>
        <dbReference type="EMBL" id="KWT99130.1"/>
    </source>
</evidence>
<feature type="binding site" evidence="17">
    <location>
        <position position="190"/>
    </location>
    <ligand>
        <name>FAD</name>
        <dbReference type="ChEBI" id="CHEBI:57692"/>
    </ligand>
</feature>
<dbReference type="SUPFAM" id="SSF52343">
    <property type="entry name" value="Ferredoxin reductase-like, C-terminal NADP-linked domain"/>
    <property type="match status" value="1"/>
</dbReference>
<protein>
    <recommendedName>
        <fullName evidence="17">Flavohemoprotein</fullName>
    </recommendedName>
    <alternativeName>
        <fullName evidence="17">Flavohemoglobin</fullName>
    </alternativeName>
    <alternativeName>
        <fullName evidence="17">Hemoglobin-like protein</fullName>
    </alternativeName>
    <alternativeName>
        <fullName evidence="17">Nitric oxide dioxygenase</fullName>
        <shortName evidence="17">NO oxygenase</shortName>
        <shortName evidence="17">NOD</shortName>
        <ecNumber evidence="17">1.14.12.17</ecNumber>
    </alternativeName>
</protein>
<dbReference type="InterPro" id="IPR023950">
    <property type="entry name" value="Hmp"/>
</dbReference>
<dbReference type="PROSITE" id="PS01033">
    <property type="entry name" value="GLOBIN"/>
    <property type="match status" value="1"/>
</dbReference>
<dbReference type="GO" id="GO:0008941">
    <property type="term" value="F:nitric oxide dioxygenase NAD(P)H activity"/>
    <property type="evidence" value="ECO:0007669"/>
    <property type="project" value="UniProtKB-UniRule"/>
</dbReference>
<dbReference type="CDD" id="cd06184">
    <property type="entry name" value="flavohem_like_fad_nad_binding"/>
    <property type="match status" value="1"/>
</dbReference>
<dbReference type="EC" id="1.14.12.17" evidence="17"/>
<dbReference type="InterPro" id="IPR039261">
    <property type="entry name" value="FNR_nucleotide-bd"/>
</dbReference>
<keyword evidence="7 17" id="KW-0285">Flavoprotein</keyword>
<keyword evidence="4 17" id="KW-0216">Detoxification</keyword>
<dbReference type="RefSeq" id="WP_060469624.1">
    <property type="nucleotide sequence ID" value="NZ_AP025515.1"/>
</dbReference>
<feature type="binding site" description="proximal binding residue" evidence="17">
    <location>
        <position position="85"/>
    </location>
    <ligand>
        <name>heme b</name>
        <dbReference type="ChEBI" id="CHEBI:60344"/>
    </ligand>
    <ligandPart>
        <name>Fe</name>
        <dbReference type="ChEBI" id="CHEBI:18248"/>
    </ligandPart>
</feature>
<organism evidence="20 21">
    <name type="scientific">Vibrio toranzoniae</name>
    <dbReference type="NCBI Taxonomy" id="1194427"/>
    <lineage>
        <taxon>Bacteria</taxon>
        <taxon>Pseudomonadati</taxon>
        <taxon>Pseudomonadota</taxon>
        <taxon>Gammaproteobacteria</taxon>
        <taxon>Vibrionales</taxon>
        <taxon>Vibrionaceae</taxon>
        <taxon>Vibrio</taxon>
    </lineage>
</organism>
<feature type="site" description="Involved in heme-bound ligand stabilization and O-O bond activation" evidence="17">
    <location>
        <position position="29"/>
    </location>
</feature>
<evidence type="ECO:0000256" key="4">
    <source>
        <dbReference type="ARBA" id="ARBA00022575"/>
    </source>
</evidence>
<keyword evidence="11 17" id="KW-0560">Oxidoreductase</keyword>
<evidence type="ECO:0000256" key="7">
    <source>
        <dbReference type="ARBA" id="ARBA00022630"/>
    </source>
</evidence>
<evidence type="ECO:0000259" key="19">
    <source>
        <dbReference type="PROSITE" id="PS51384"/>
    </source>
</evidence>
<dbReference type="CDD" id="cd14776">
    <property type="entry name" value="HmpEc-globin-like"/>
    <property type="match status" value="1"/>
</dbReference>
<feature type="region of interest" description="Reductase" evidence="17">
    <location>
        <begin position="149"/>
        <end position="398"/>
    </location>
</feature>
<comment type="catalytic activity">
    <reaction evidence="16 17">
        <text>2 nitric oxide + NADPH + 2 O2 = 2 nitrate + NADP(+) + H(+)</text>
        <dbReference type="Rhea" id="RHEA:19465"/>
        <dbReference type="ChEBI" id="CHEBI:15378"/>
        <dbReference type="ChEBI" id="CHEBI:15379"/>
        <dbReference type="ChEBI" id="CHEBI:16480"/>
        <dbReference type="ChEBI" id="CHEBI:17632"/>
        <dbReference type="ChEBI" id="CHEBI:57783"/>
        <dbReference type="ChEBI" id="CHEBI:58349"/>
        <dbReference type="EC" id="1.14.12.17"/>
    </reaction>
</comment>
<dbReference type="InterPro" id="IPR001709">
    <property type="entry name" value="Flavoprot_Pyr_Nucl_cyt_Rdtase"/>
</dbReference>
<comment type="function">
    <text evidence="14 17">Is involved in NO detoxification in an aerobic process, termed nitric oxide dioxygenase (NOD) reaction that utilizes O(2) and NAD(P)H to convert NO to nitrate, which protects the bacterium from various noxious nitrogen compounds. Therefore, plays a central role in the inducible response to nitrosative stress.</text>
</comment>
<comment type="cofactor">
    <cofactor evidence="17">
        <name>FAD</name>
        <dbReference type="ChEBI" id="CHEBI:57692"/>
    </cofactor>
    <text evidence="17">Binds 1 FAD per subunit.</text>
</comment>
<dbReference type="FunFam" id="3.40.50.80:FF:000010">
    <property type="entry name" value="Flavohemoprotein"/>
    <property type="match status" value="1"/>
</dbReference>
<dbReference type="GO" id="GO:0009636">
    <property type="term" value="P:response to toxic substance"/>
    <property type="evidence" value="ECO:0007669"/>
    <property type="project" value="UniProtKB-KW"/>
</dbReference>
<proteinExistence type="inferred from homology"/>
<dbReference type="Pfam" id="PF00042">
    <property type="entry name" value="Globin"/>
    <property type="match status" value="1"/>
</dbReference>
<evidence type="ECO:0000256" key="11">
    <source>
        <dbReference type="ARBA" id="ARBA00023002"/>
    </source>
</evidence>
<feature type="binding site" evidence="17">
    <location>
        <begin position="391"/>
        <end position="394"/>
    </location>
    <ligand>
        <name>FAD</name>
        <dbReference type="ChEBI" id="CHEBI:57692"/>
    </ligand>
</feature>
<keyword evidence="10 17" id="KW-0521">NADP</keyword>
<dbReference type="Pfam" id="PF00970">
    <property type="entry name" value="FAD_binding_6"/>
    <property type="match status" value="1"/>
</dbReference>
<dbReference type="SUPFAM" id="SSF63380">
    <property type="entry name" value="Riboflavin synthase domain-like"/>
    <property type="match status" value="1"/>
</dbReference>
<gene>
    <name evidence="17" type="primary">hmp</name>
    <name evidence="20" type="ORF">APQ14_17550</name>
</gene>
<evidence type="ECO:0000313" key="21">
    <source>
        <dbReference type="Proteomes" id="UP000057389"/>
    </source>
</evidence>
<evidence type="ECO:0000256" key="12">
    <source>
        <dbReference type="ARBA" id="ARBA00023004"/>
    </source>
</evidence>
<dbReference type="GO" id="GO:0046872">
    <property type="term" value="F:metal ion binding"/>
    <property type="evidence" value="ECO:0007669"/>
    <property type="project" value="UniProtKB-KW"/>
</dbReference>
<dbReference type="FunFam" id="1.10.490.10:FF:000003">
    <property type="entry name" value="Flavohemoprotein"/>
    <property type="match status" value="1"/>
</dbReference>
<dbReference type="NCBIfam" id="NF009805">
    <property type="entry name" value="PRK13289.1"/>
    <property type="match status" value="1"/>
</dbReference>
<dbReference type="Gene3D" id="3.40.50.80">
    <property type="entry name" value="Nucleotide-binding domain of ferredoxin-NADP reductase (FNR) module"/>
    <property type="match status" value="1"/>
</dbReference>
<dbReference type="Gene3D" id="1.10.490.10">
    <property type="entry name" value="Globins"/>
    <property type="match status" value="1"/>
</dbReference>
<keyword evidence="21" id="KW-1185">Reference proteome</keyword>
<feature type="binding site" evidence="17">
    <location>
        <begin position="274"/>
        <end position="279"/>
    </location>
    <ligand>
        <name>NADP(+)</name>
        <dbReference type="ChEBI" id="CHEBI:58349"/>
    </ligand>
</feature>
<keyword evidence="8 17" id="KW-0479">Metal-binding</keyword>
<evidence type="ECO:0000256" key="17">
    <source>
        <dbReference type="HAMAP-Rule" id="MF_01252"/>
    </source>
</evidence>
<feature type="binding site" evidence="17">
    <location>
        <begin position="206"/>
        <end position="209"/>
    </location>
    <ligand>
        <name>FAD</name>
        <dbReference type="ChEBI" id="CHEBI:57692"/>
    </ligand>
</feature>
<dbReference type="GO" id="GO:0071949">
    <property type="term" value="F:FAD binding"/>
    <property type="evidence" value="ECO:0007669"/>
    <property type="project" value="InterPro"/>
</dbReference>
<dbReference type="GO" id="GO:0046210">
    <property type="term" value="P:nitric oxide catabolic process"/>
    <property type="evidence" value="ECO:0007669"/>
    <property type="project" value="TreeGrafter"/>
</dbReference>
<dbReference type="GO" id="GO:0071500">
    <property type="term" value="P:cellular response to nitrosative stress"/>
    <property type="evidence" value="ECO:0007669"/>
    <property type="project" value="TreeGrafter"/>
</dbReference>
<dbReference type="SUPFAM" id="SSF46458">
    <property type="entry name" value="Globin-like"/>
    <property type="match status" value="1"/>
</dbReference>
<feature type="site" description="Influences the redox potential of the prosthetic heme and FAD groups" evidence="17">
    <location>
        <position position="84"/>
    </location>
</feature>
<evidence type="ECO:0000256" key="16">
    <source>
        <dbReference type="ARBA" id="ARBA00049433"/>
    </source>
</evidence>
<comment type="similarity">
    <text evidence="1 17">In the C-terminal section; belongs to the flavoprotein pyridine nucleotide cytochrome reductase family.</text>
</comment>
<dbReference type="EMBL" id="LMXU01000036">
    <property type="protein sequence ID" value="KWT99130.1"/>
    <property type="molecule type" value="Genomic_DNA"/>
</dbReference>
<dbReference type="Pfam" id="PF00175">
    <property type="entry name" value="NAD_binding_1"/>
    <property type="match status" value="1"/>
</dbReference>
<evidence type="ECO:0000256" key="13">
    <source>
        <dbReference type="ARBA" id="ARBA00023027"/>
    </source>
</evidence>
<dbReference type="GO" id="GO:0005344">
    <property type="term" value="F:oxygen carrier activity"/>
    <property type="evidence" value="ECO:0007669"/>
    <property type="project" value="UniProtKB-UniRule"/>
</dbReference>
<feature type="active site" description="Charge relay system" evidence="17">
    <location>
        <position position="137"/>
    </location>
</feature>
<dbReference type="InterPro" id="IPR009050">
    <property type="entry name" value="Globin-like_sf"/>
</dbReference>
<comment type="domain">
    <text evidence="17">Consists of two distinct domains; an N-terminal heme-containing oxygen-binding domain and a C-terminal reductase domain with binding sites for FAD and NAD(P)H.</text>
</comment>
<evidence type="ECO:0000256" key="3">
    <source>
        <dbReference type="ARBA" id="ARBA00022448"/>
    </source>
</evidence>
<feature type="domain" description="Globin" evidence="18">
    <location>
        <begin position="1"/>
        <end position="138"/>
    </location>
</feature>
<evidence type="ECO:0000256" key="2">
    <source>
        <dbReference type="ARBA" id="ARBA00008414"/>
    </source>
</evidence>
<dbReference type="Proteomes" id="UP000057389">
    <property type="component" value="Unassembled WGS sequence"/>
</dbReference>
<reference evidence="20 21" key="1">
    <citation type="submission" date="2015-11" db="EMBL/GenBank/DDBJ databases">
        <title>Draft WGS of Vibrio toranzoniae.</title>
        <authorList>
            <person name="Lasa A."/>
            <person name="Romalde J.L."/>
        </authorList>
    </citation>
    <scope>NUCLEOTIDE SEQUENCE [LARGE SCALE GENOMIC DNA]</scope>
    <source>
        <strain evidence="20 21">Vb 10.8</strain>
    </source>
</reference>
<keyword evidence="3 17" id="KW-0813">Transport</keyword>
<dbReference type="PANTHER" id="PTHR43396">
    <property type="entry name" value="FLAVOHEMOPROTEIN"/>
    <property type="match status" value="1"/>
</dbReference>
<dbReference type="InterPro" id="IPR017927">
    <property type="entry name" value="FAD-bd_FR_type"/>
</dbReference>
<evidence type="ECO:0000256" key="9">
    <source>
        <dbReference type="ARBA" id="ARBA00022827"/>
    </source>
</evidence>
<sequence length="398" mass="44789">MLNNLHINIIKSTIPLLESAGPALTQHFYQRMFTHNPELKDIFNMTHQRTGRQGVALFEAIAAYAKNIENLAALTTAVERIAQKHTSFNIQPEHYQIVGLHLIETLRELAADAFTPELEEAWTAAYLFLAQVFIDREAELYLQRKQAVGGWEAARTFVIADKIEESALVTSFILQPKDGGKVLDYTPGQYIGIEVKPEGSQYSEIRQYSLSDKPNGKQYRISVKREGQGQETQGVVSNHLHDKVAVGDEVSLYAPAGDFMYQERSKPVTLISAGVGVTPMQSMLEFLNTNEKNEPVVYLHACENSGQHSFTTRVKDIVADKGWEAKTWYMNKDESACENIYHGQMDLASISDTKGFEESDFYICGPVGFMKNIVEQLDALNVDRSRVHYEVFGPHANF</sequence>
<dbReference type="InterPro" id="IPR012292">
    <property type="entry name" value="Globin/Proto"/>
</dbReference>